<sequence length="154" mass="17714">MRIRLYNRMDLDDVLKLYYDTVHSVCAQDYSLEELDAMAPEKPNIYHWETSLEKNHTIVAVNDEDEIIGFGNIGQTGFLDRLYVDKDYLHQGVASALVKHLENYAKVNGNNIIDTISTISSEDFFKKLGYKTLSEDISELRGERIVGYAMEKKL</sequence>
<dbReference type="Proteomes" id="UP000183028">
    <property type="component" value="Unassembled WGS sequence"/>
</dbReference>
<accession>A0A1H6SG13</accession>
<name>A0A1H6SG13_9FIRM</name>
<dbReference type="GO" id="GO:0016747">
    <property type="term" value="F:acyltransferase activity, transferring groups other than amino-acyl groups"/>
    <property type="evidence" value="ECO:0007669"/>
    <property type="project" value="InterPro"/>
</dbReference>
<evidence type="ECO:0000259" key="1">
    <source>
        <dbReference type="PROSITE" id="PS51186"/>
    </source>
</evidence>
<dbReference type="InterPro" id="IPR000182">
    <property type="entry name" value="GNAT_dom"/>
</dbReference>
<dbReference type="SUPFAM" id="SSF55729">
    <property type="entry name" value="Acyl-CoA N-acyltransferases (Nat)"/>
    <property type="match status" value="1"/>
</dbReference>
<dbReference type="Gene3D" id="3.40.630.30">
    <property type="match status" value="1"/>
</dbReference>
<dbReference type="STRING" id="322505.SAMN04487836_11219"/>
<dbReference type="AlphaFoldDB" id="A0A1H6SG13"/>
<dbReference type="Pfam" id="PF13673">
    <property type="entry name" value="Acetyltransf_10"/>
    <property type="match status" value="1"/>
</dbReference>
<keyword evidence="3" id="KW-1185">Reference proteome</keyword>
<dbReference type="PANTHER" id="PTHR43451">
    <property type="entry name" value="ACETYLTRANSFERASE (GNAT) FAMILY PROTEIN"/>
    <property type="match status" value="1"/>
</dbReference>
<dbReference type="eggNOG" id="COG0454">
    <property type="taxonomic scope" value="Bacteria"/>
</dbReference>
<dbReference type="PANTHER" id="PTHR43451:SF1">
    <property type="entry name" value="ACETYLTRANSFERASE"/>
    <property type="match status" value="1"/>
</dbReference>
<dbReference type="RefSeq" id="WP_033163004.1">
    <property type="nucleotide sequence ID" value="NZ_CACVPP010000012.1"/>
</dbReference>
<reference evidence="3" key="1">
    <citation type="submission" date="2016-10" db="EMBL/GenBank/DDBJ databases">
        <authorList>
            <person name="Varghese N."/>
        </authorList>
    </citation>
    <scope>NUCLEOTIDE SEQUENCE [LARGE SCALE GENOMIC DNA]</scope>
    <source>
        <strain evidence="3">DSM 20406</strain>
    </source>
</reference>
<gene>
    <name evidence="2" type="ORF">SAMN04487834_101313</name>
</gene>
<dbReference type="CDD" id="cd04301">
    <property type="entry name" value="NAT_SF"/>
    <property type="match status" value="1"/>
</dbReference>
<dbReference type="GeneID" id="54120398"/>
<dbReference type="OrthoDB" id="424368at2"/>
<feature type="domain" description="N-acetyltransferase" evidence="1">
    <location>
        <begin position="1"/>
        <end position="154"/>
    </location>
</feature>
<proteinExistence type="predicted"/>
<organism evidence="2 3">
    <name type="scientific">Sharpea azabuensis</name>
    <dbReference type="NCBI Taxonomy" id="322505"/>
    <lineage>
        <taxon>Bacteria</taxon>
        <taxon>Bacillati</taxon>
        <taxon>Bacillota</taxon>
        <taxon>Erysipelotrichia</taxon>
        <taxon>Erysipelotrichales</taxon>
        <taxon>Coprobacillaceae</taxon>
        <taxon>Sharpea</taxon>
    </lineage>
</organism>
<keyword evidence="2" id="KW-0808">Transferase</keyword>
<dbReference type="InterPro" id="IPR052564">
    <property type="entry name" value="N-acetyltrans/Recomb-assoc"/>
</dbReference>
<protein>
    <submittedName>
        <fullName evidence="2">Putative acetyltransferase</fullName>
    </submittedName>
</protein>
<dbReference type="InterPro" id="IPR016181">
    <property type="entry name" value="Acyl_CoA_acyltransferase"/>
</dbReference>
<evidence type="ECO:0000313" key="2">
    <source>
        <dbReference type="EMBL" id="SEI62715.1"/>
    </source>
</evidence>
<dbReference type="EMBL" id="FNYK01000013">
    <property type="protein sequence ID" value="SEI62715.1"/>
    <property type="molecule type" value="Genomic_DNA"/>
</dbReference>
<dbReference type="PROSITE" id="PS51186">
    <property type="entry name" value="GNAT"/>
    <property type="match status" value="1"/>
</dbReference>
<evidence type="ECO:0000313" key="3">
    <source>
        <dbReference type="Proteomes" id="UP000183028"/>
    </source>
</evidence>